<evidence type="ECO:0000313" key="2">
    <source>
        <dbReference type="EMBL" id="GHH35719.1"/>
    </source>
</evidence>
<reference evidence="3" key="1">
    <citation type="journal article" date="2019" name="Int. J. Syst. Evol. Microbiol.">
        <title>The Global Catalogue of Microorganisms (GCM) 10K type strain sequencing project: providing services to taxonomists for standard genome sequencing and annotation.</title>
        <authorList>
            <consortium name="The Broad Institute Genomics Platform"/>
            <consortium name="The Broad Institute Genome Sequencing Center for Infectious Disease"/>
            <person name="Wu L."/>
            <person name="Ma J."/>
        </authorList>
    </citation>
    <scope>NUCLEOTIDE SEQUENCE [LARGE SCALE GENOMIC DNA]</scope>
    <source>
        <strain evidence="3">CGMCC 4.7367</strain>
    </source>
</reference>
<keyword evidence="3" id="KW-1185">Reference proteome</keyword>
<accession>A0ABQ3M8P2</accession>
<sequence>MVRGAVAAVFAAFVTYGWGFSKMLSPDVGEACAARGQTWDAWEYRSSLFPLSRTCNARFDLVPPYVNPSICALLALAVVLTAIAALKRLRWGKT</sequence>
<evidence type="ECO:0000313" key="3">
    <source>
        <dbReference type="Proteomes" id="UP000605568"/>
    </source>
</evidence>
<proteinExistence type="predicted"/>
<comment type="caution">
    <text evidence="2">The sequence shown here is derived from an EMBL/GenBank/DDBJ whole genome shotgun (WGS) entry which is preliminary data.</text>
</comment>
<feature type="transmembrane region" description="Helical" evidence="1">
    <location>
        <begin position="65"/>
        <end position="86"/>
    </location>
</feature>
<keyword evidence="1" id="KW-0812">Transmembrane</keyword>
<dbReference type="EMBL" id="BNAR01000003">
    <property type="protein sequence ID" value="GHH35719.1"/>
    <property type="molecule type" value="Genomic_DNA"/>
</dbReference>
<keyword evidence="1" id="KW-1133">Transmembrane helix</keyword>
<gene>
    <name evidence="2" type="ORF">GCM10017774_21390</name>
</gene>
<name>A0ABQ3M8P2_9PSEU</name>
<dbReference type="Proteomes" id="UP000605568">
    <property type="component" value="Unassembled WGS sequence"/>
</dbReference>
<organism evidence="2 3">
    <name type="scientific">Lentzea cavernae</name>
    <dbReference type="NCBI Taxonomy" id="2020703"/>
    <lineage>
        <taxon>Bacteria</taxon>
        <taxon>Bacillati</taxon>
        <taxon>Actinomycetota</taxon>
        <taxon>Actinomycetes</taxon>
        <taxon>Pseudonocardiales</taxon>
        <taxon>Pseudonocardiaceae</taxon>
        <taxon>Lentzea</taxon>
    </lineage>
</organism>
<keyword evidence="1" id="KW-0472">Membrane</keyword>
<protein>
    <submittedName>
        <fullName evidence="2">Uncharacterized protein</fullName>
    </submittedName>
</protein>
<evidence type="ECO:0000256" key="1">
    <source>
        <dbReference type="SAM" id="Phobius"/>
    </source>
</evidence>